<evidence type="ECO:0000256" key="3">
    <source>
        <dbReference type="ARBA" id="ARBA00003697"/>
    </source>
</evidence>
<evidence type="ECO:0000256" key="1">
    <source>
        <dbReference type="ARBA" id="ARBA00000900"/>
    </source>
</evidence>
<dbReference type="SUPFAM" id="SSF50891">
    <property type="entry name" value="Cyclophilin-like"/>
    <property type="match status" value="1"/>
</dbReference>
<feature type="domain" description="PPIase cyclophilin-type" evidence="18">
    <location>
        <begin position="342"/>
        <end position="489"/>
    </location>
</feature>
<dbReference type="Pfam" id="PF00160">
    <property type="entry name" value="Pro_isomerase"/>
    <property type="match status" value="1"/>
</dbReference>
<comment type="similarity">
    <text evidence="5">Belongs to the cyclophilin-type PPIase family. PPIL2 subfamily.</text>
</comment>
<dbReference type="PROSITE" id="PS51698">
    <property type="entry name" value="U_BOX"/>
    <property type="match status" value="1"/>
</dbReference>
<feature type="region of interest" description="Disordered" evidence="17">
    <location>
        <begin position="498"/>
        <end position="529"/>
    </location>
</feature>
<comment type="catalytic activity">
    <reaction evidence="2">
        <text>[protein]-peptidylproline (omega=180) = [protein]-peptidylproline (omega=0)</text>
        <dbReference type="Rhea" id="RHEA:16237"/>
        <dbReference type="Rhea" id="RHEA-COMP:10747"/>
        <dbReference type="Rhea" id="RHEA-COMP:10748"/>
        <dbReference type="ChEBI" id="CHEBI:83833"/>
        <dbReference type="ChEBI" id="CHEBI:83834"/>
        <dbReference type="EC" id="5.2.1.8"/>
    </reaction>
</comment>
<dbReference type="InterPro" id="IPR013083">
    <property type="entry name" value="Znf_RING/FYVE/PHD"/>
</dbReference>
<dbReference type="InterPro" id="IPR044666">
    <property type="entry name" value="Cyclophilin_A-like"/>
</dbReference>
<evidence type="ECO:0000256" key="10">
    <source>
        <dbReference type="ARBA" id="ARBA00022786"/>
    </source>
</evidence>
<evidence type="ECO:0000256" key="16">
    <source>
        <dbReference type="ARBA" id="ARBA00033051"/>
    </source>
</evidence>
<dbReference type="GO" id="GO:0071013">
    <property type="term" value="C:catalytic step 2 spliceosome"/>
    <property type="evidence" value="ECO:0007669"/>
    <property type="project" value="TreeGrafter"/>
</dbReference>
<dbReference type="SUPFAM" id="SSF57850">
    <property type="entry name" value="RING/U-box"/>
    <property type="match status" value="1"/>
</dbReference>
<keyword evidence="11" id="KW-0697">Rotamase</keyword>
<dbReference type="Pfam" id="PF04564">
    <property type="entry name" value="U-box"/>
    <property type="match status" value="1"/>
</dbReference>
<evidence type="ECO:0000256" key="5">
    <source>
        <dbReference type="ARBA" id="ARBA00007930"/>
    </source>
</evidence>
<evidence type="ECO:0000256" key="15">
    <source>
        <dbReference type="ARBA" id="ARBA00030942"/>
    </source>
</evidence>
<evidence type="ECO:0000256" key="17">
    <source>
        <dbReference type="SAM" id="MobiDB-lite"/>
    </source>
</evidence>
<evidence type="ECO:0000256" key="9">
    <source>
        <dbReference type="ARBA" id="ARBA00022679"/>
    </source>
</evidence>
<evidence type="ECO:0000313" key="20">
    <source>
        <dbReference type="EMBL" id="KAG5948427.1"/>
    </source>
</evidence>
<dbReference type="EMBL" id="SRPO01000018">
    <property type="protein sequence ID" value="KAG5948427.1"/>
    <property type="molecule type" value="Genomic_DNA"/>
</dbReference>
<dbReference type="CDD" id="cd01923">
    <property type="entry name" value="cyclophilin_RING"/>
    <property type="match status" value="1"/>
</dbReference>
<dbReference type="PANTHER" id="PTHR45625:SF1">
    <property type="entry name" value="RING-TYPE E3 UBIQUITIN-PROTEIN LIGASE PPIL2"/>
    <property type="match status" value="1"/>
</dbReference>
<keyword evidence="12 20" id="KW-0413">Isomerase</keyword>
<name>A0A9P7MI94_9HYPO</name>
<feature type="compositionally biased region" description="Basic and acidic residues" evidence="17">
    <location>
        <begin position="499"/>
        <end position="525"/>
    </location>
</feature>
<dbReference type="PROSITE" id="PS00170">
    <property type="entry name" value="CSA_PPIASE_1"/>
    <property type="match status" value="1"/>
</dbReference>
<feature type="region of interest" description="Disordered" evidence="17">
    <location>
        <begin position="265"/>
        <end position="292"/>
    </location>
</feature>
<dbReference type="PROSITE" id="PS50072">
    <property type="entry name" value="CSA_PPIASE_2"/>
    <property type="match status" value="1"/>
</dbReference>
<dbReference type="FunFam" id="3.30.40.10:FF:000079">
    <property type="entry name" value="Peptidyl-prolyl cis-trans isomerase 2"/>
    <property type="match status" value="1"/>
</dbReference>
<feature type="domain" description="U-box" evidence="19">
    <location>
        <begin position="41"/>
        <end position="115"/>
    </location>
</feature>
<evidence type="ECO:0000256" key="13">
    <source>
        <dbReference type="ARBA" id="ARBA00023242"/>
    </source>
</evidence>
<comment type="function">
    <text evidence="3">May catalyze the cis-trans isomerization of proline imidic peptide bonds in oligopeptides thereby assisting the folding of proteins. May also function as a chaperone, playing a role in intracellular transport of proteins. May also have a protein ubiquitin ligase activity acting as an E3 ubiquitin protein ligase or as a ubiquitin-ubiquitin ligase promoting elongation of ubiquitin chains on proteins.</text>
</comment>
<dbReference type="FunFam" id="2.40.100.10:FF:000014">
    <property type="entry name" value="Peptidyl-prolyl cis-trans isomerase cyp65"/>
    <property type="match status" value="1"/>
</dbReference>
<dbReference type="Proteomes" id="UP000706124">
    <property type="component" value="Unassembled WGS sequence"/>
</dbReference>
<dbReference type="GO" id="GO:0006457">
    <property type="term" value="P:protein folding"/>
    <property type="evidence" value="ECO:0007669"/>
    <property type="project" value="InterPro"/>
</dbReference>
<dbReference type="CDD" id="cd16663">
    <property type="entry name" value="RING-Ubox_PPIL2"/>
    <property type="match status" value="1"/>
</dbReference>
<gene>
    <name evidence="20" type="primary">CYP8</name>
    <name evidence="20" type="ORF">E4U60_001847</name>
</gene>
<evidence type="ECO:0000256" key="2">
    <source>
        <dbReference type="ARBA" id="ARBA00000971"/>
    </source>
</evidence>
<dbReference type="InterPro" id="IPR002130">
    <property type="entry name" value="Cyclophilin-type_PPIase_dom"/>
</dbReference>
<dbReference type="Gene3D" id="3.30.40.10">
    <property type="entry name" value="Zinc/RING finger domain, C3HC4 (zinc finger)"/>
    <property type="match status" value="1"/>
</dbReference>
<dbReference type="InterPro" id="IPR020892">
    <property type="entry name" value="Cyclophilin-type_PPIase_CS"/>
</dbReference>
<proteinExistence type="inferred from homology"/>
<keyword evidence="13" id="KW-0539">Nucleus</keyword>
<evidence type="ECO:0000256" key="4">
    <source>
        <dbReference type="ARBA" id="ARBA00004123"/>
    </source>
</evidence>
<comment type="subcellular location">
    <subcellularLocation>
        <location evidence="4">Nucleus</location>
    </subcellularLocation>
</comment>
<comment type="catalytic activity">
    <reaction evidence="1">
        <text>S-ubiquitinyl-[E2 ubiquitin-conjugating enzyme]-L-cysteine + [acceptor protein]-L-lysine = [E2 ubiquitin-conjugating enzyme]-L-cysteine + N(6)-ubiquitinyl-[acceptor protein]-L-lysine.</text>
        <dbReference type="EC" id="2.3.2.27"/>
    </reaction>
</comment>
<dbReference type="SMART" id="SM00504">
    <property type="entry name" value="Ubox"/>
    <property type="match status" value="1"/>
</dbReference>
<accession>A0A9P7MI94</accession>
<dbReference type="EC" id="2.3.2.27" evidence="6"/>
<feature type="compositionally biased region" description="Low complexity" evidence="17">
    <location>
        <begin position="270"/>
        <end position="292"/>
    </location>
</feature>
<dbReference type="GO" id="GO:0003755">
    <property type="term" value="F:peptidyl-prolyl cis-trans isomerase activity"/>
    <property type="evidence" value="ECO:0007669"/>
    <property type="project" value="UniProtKB-KW"/>
</dbReference>
<evidence type="ECO:0000256" key="6">
    <source>
        <dbReference type="ARBA" id="ARBA00012483"/>
    </source>
</evidence>
<dbReference type="InterPro" id="IPR026951">
    <property type="entry name" value="PPIL2_U-box_dom"/>
</dbReference>
<evidence type="ECO:0000256" key="8">
    <source>
        <dbReference type="ARBA" id="ARBA00020592"/>
    </source>
</evidence>
<dbReference type="PRINTS" id="PR00153">
    <property type="entry name" value="CSAPPISMRASE"/>
</dbReference>
<dbReference type="Gene3D" id="2.40.100.10">
    <property type="entry name" value="Cyclophilin-like"/>
    <property type="match status" value="1"/>
</dbReference>
<reference evidence="20 21" key="1">
    <citation type="journal article" date="2020" name="bioRxiv">
        <title>Whole genome comparisons of ergot fungi reveals the divergence and evolution of species within the genus Claviceps are the result of varying mechanisms driving genome evolution and host range expansion.</title>
        <authorList>
            <person name="Wyka S.A."/>
            <person name="Mondo S.J."/>
            <person name="Liu M."/>
            <person name="Dettman J."/>
            <person name="Nalam V."/>
            <person name="Broders K.D."/>
        </authorList>
    </citation>
    <scope>NUCLEOTIDE SEQUENCE [LARGE SCALE GENOMIC DNA]</scope>
    <source>
        <strain evidence="20 21">CCC 1485</strain>
    </source>
</reference>
<organism evidence="20 21">
    <name type="scientific">Claviceps pazoutovae</name>
    <dbReference type="NCBI Taxonomy" id="1649127"/>
    <lineage>
        <taxon>Eukaryota</taxon>
        <taxon>Fungi</taxon>
        <taxon>Dikarya</taxon>
        <taxon>Ascomycota</taxon>
        <taxon>Pezizomycotina</taxon>
        <taxon>Sordariomycetes</taxon>
        <taxon>Hypocreomycetidae</taxon>
        <taxon>Hypocreales</taxon>
        <taxon>Clavicipitaceae</taxon>
        <taxon>Claviceps</taxon>
    </lineage>
</organism>
<dbReference type="GO" id="GO:0000209">
    <property type="term" value="P:protein polyubiquitination"/>
    <property type="evidence" value="ECO:0007669"/>
    <property type="project" value="TreeGrafter"/>
</dbReference>
<dbReference type="PANTHER" id="PTHR45625">
    <property type="entry name" value="PEPTIDYL-PROLYL CIS-TRANS ISOMERASE-RELATED"/>
    <property type="match status" value="1"/>
</dbReference>
<evidence type="ECO:0000256" key="7">
    <source>
        <dbReference type="ARBA" id="ARBA00013194"/>
    </source>
</evidence>
<keyword evidence="9" id="KW-0808">Transferase</keyword>
<dbReference type="InterPro" id="IPR003613">
    <property type="entry name" value="Ubox_domain"/>
</dbReference>
<evidence type="ECO:0000259" key="18">
    <source>
        <dbReference type="PROSITE" id="PS50072"/>
    </source>
</evidence>
<dbReference type="EC" id="5.2.1.8" evidence="7"/>
<dbReference type="GO" id="GO:0061630">
    <property type="term" value="F:ubiquitin protein ligase activity"/>
    <property type="evidence" value="ECO:0007669"/>
    <property type="project" value="UniProtKB-EC"/>
</dbReference>
<evidence type="ECO:0000256" key="12">
    <source>
        <dbReference type="ARBA" id="ARBA00023235"/>
    </source>
</evidence>
<sequence>MGKGTDKLYITHSEWSSSDAYSASSGANASSRNDSARPPFRRLPFNFCAASLQPFKDPVCTPDGTIFDVQVIAAWLDKHPNQNPVNGKPLNKKDLIRLDFARNASSDVLGAGRSDGKGDLIDPVTYKVFTDNTHIVAIRHGTYANVFAWETVERMNIKAKMWQDLVDDEPFTRDDIITLQDPQNAASRNLEQFKFLKDGQGAQLSREQEEAERNASNINTNALGSMADKVLKAKAAVEKARKAREAGVDVNRSSSATAIAASSNGLLDPSASTRQSSASQSLLRQQKKPAANAAAYTTGRAAASFTSTGLTPETSGERALLTEEEFMLKPKRVKNKGYARVETNLGDLTLELHTDTAPRAVWNFIRLAQKGYYKGVAFHRNIPNFMIQGGDPSGTGKGGSSIWGKYFNDEFDGPLTHDKRGILSMANKGKNTNSSQFFITYAPAPHLDRKHTIFGLLVDGQHVLTKMEATPTDGSQRPLHKIFIKDIVVFVDPFAEFQSQRKEQDRQEQAREEVARKGGTDDDRTTWTGKRIRGDGSLVSAGGDVGKYLRESTAAAGLVDEVGSGQGDSWEEQEPVRKKVKGTGGFGNFDSW</sequence>
<evidence type="ECO:0000256" key="14">
    <source>
        <dbReference type="ARBA" id="ARBA00030661"/>
    </source>
</evidence>
<evidence type="ECO:0000259" key="19">
    <source>
        <dbReference type="PROSITE" id="PS51698"/>
    </source>
</evidence>
<keyword evidence="10" id="KW-0833">Ubl conjugation pathway</keyword>
<feature type="region of interest" description="Disordered" evidence="17">
    <location>
        <begin position="199"/>
        <end position="220"/>
    </location>
</feature>
<dbReference type="OrthoDB" id="407558at2759"/>
<evidence type="ECO:0000313" key="21">
    <source>
        <dbReference type="Proteomes" id="UP000706124"/>
    </source>
</evidence>
<comment type="caution">
    <text evidence="20">The sequence shown here is derived from an EMBL/GenBank/DDBJ whole genome shotgun (WGS) entry which is preliminary data.</text>
</comment>
<dbReference type="AlphaFoldDB" id="A0A9P7MI94"/>
<protein>
    <recommendedName>
        <fullName evidence="8">Peptidyl-prolyl cis-trans isomerase-like 2</fullName>
        <ecNumber evidence="6">2.3.2.27</ecNumber>
        <ecNumber evidence="7">5.2.1.8</ecNumber>
    </recommendedName>
    <alternativeName>
        <fullName evidence="14">Cyclophilin-60</fullName>
    </alternativeName>
    <alternativeName>
        <fullName evidence="15">Cyclophilin-like protein Cyp-60</fullName>
    </alternativeName>
    <alternativeName>
        <fullName evidence="16">RING-type E3 ubiquitin transferase isomerase-like 2</fullName>
    </alternativeName>
</protein>
<dbReference type="InterPro" id="IPR029000">
    <property type="entry name" value="Cyclophilin-like_dom_sf"/>
</dbReference>
<evidence type="ECO:0000256" key="11">
    <source>
        <dbReference type="ARBA" id="ARBA00023110"/>
    </source>
</evidence>
<keyword evidence="21" id="KW-1185">Reference proteome</keyword>